<evidence type="ECO:0000256" key="3">
    <source>
        <dbReference type="ARBA" id="ARBA00022679"/>
    </source>
</evidence>
<keyword evidence="6" id="KW-1133">Transmembrane helix</keyword>
<comment type="caution">
    <text evidence="8">The sequence shown here is derived from an EMBL/GenBank/DDBJ whole genome shotgun (WGS) entry which is preliminary data.</text>
</comment>
<comment type="catalytic activity">
    <reaction evidence="5">
        <text>a 1-acyl-sn-glycero-3-phosphate + an acyl-CoA = a 1,2-diacyl-sn-glycero-3-phosphate + CoA</text>
        <dbReference type="Rhea" id="RHEA:19709"/>
        <dbReference type="ChEBI" id="CHEBI:57287"/>
        <dbReference type="ChEBI" id="CHEBI:57970"/>
        <dbReference type="ChEBI" id="CHEBI:58342"/>
        <dbReference type="ChEBI" id="CHEBI:58608"/>
        <dbReference type="EC" id="2.3.1.51"/>
    </reaction>
</comment>
<gene>
    <name evidence="9" type="ORF">JXQ802_LOCUS16725</name>
    <name evidence="8" type="ORF">PYM288_LOCUS10355</name>
</gene>
<organism evidence="8 10">
    <name type="scientific">Rotaria sordida</name>
    <dbReference type="NCBI Taxonomy" id="392033"/>
    <lineage>
        <taxon>Eukaryota</taxon>
        <taxon>Metazoa</taxon>
        <taxon>Spiralia</taxon>
        <taxon>Gnathifera</taxon>
        <taxon>Rotifera</taxon>
        <taxon>Eurotatoria</taxon>
        <taxon>Bdelloidea</taxon>
        <taxon>Philodinida</taxon>
        <taxon>Philodinidae</taxon>
        <taxon>Rotaria</taxon>
    </lineage>
</organism>
<protein>
    <recommendedName>
        <fullName evidence="5">1-acyl-sn-glycerol-3-phosphate acyltransferase</fullName>
        <ecNumber evidence="5">2.3.1.51</ecNumber>
    </recommendedName>
</protein>
<keyword evidence="6" id="KW-0812">Transmembrane</keyword>
<sequence length="282" mass="33196">MTCLSLWIIGLISIIIIIYLLVQYVLNEKQIHRLKYILYVGIIMFLSIILIPVFLIRPRNPLNIRLGARIMNPIFNLFGIKYRIENGEILNKLGPCVIVANHQSSIDFIGMMQLWSEYVRYCTILAKKELFWALPFGFTAWLAGVEYVDRKNRERSSETMRLLTKKVQEKSLRLWVFPEGTRSMDETFLPFKFGAFRLAIEAQVPIVPVVFSSYKSLYNSDKKDNIYYWRRGCVIIKCLEPIDTKGMTIENDLQRLTDMTRQRMIDAYEKIQTIYDNDKKHN</sequence>
<comment type="pathway">
    <text evidence="1">Phospholipid metabolism; CDP-diacylglycerol biosynthesis; CDP-diacylglycerol from sn-glycerol 3-phosphate: step 2/3.</text>
</comment>
<evidence type="ECO:0000256" key="1">
    <source>
        <dbReference type="ARBA" id="ARBA00004728"/>
    </source>
</evidence>
<dbReference type="InterPro" id="IPR002123">
    <property type="entry name" value="Plipid/glycerol_acylTrfase"/>
</dbReference>
<evidence type="ECO:0000313" key="10">
    <source>
        <dbReference type="Proteomes" id="UP000663854"/>
    </source>
</evidence>
<dbReference type="GO" id="GO:0016020">
    <property type="term" value="C:membrane"/>
    <property type="evidence" value="ECO:0007669"/>
    <property type="project" value="InterPro"/>
</dbReference>
<evidence type="ECO:0000313" key="9">
    <source>
        <dbReference type="EMBL" id="CAF1052360.1"/>
    </source>
</evidence>
<keyword evidence="11" id="KW-1185">Reference proteome</keyword>
<evidence type="ECO:0000256" key="2">
    <source>
        <dbReference type="ARBA" id="ARBA00008655"/>
    </source>
</evidence>
<dbReference type="PANTHER" id="PTHR10434:SF11">
    <property type="entry name" value="1-ACYL-SN-GLYCEROL-3-PHOSPHATE ACYLTRANSFERASE"/>
    <property type="match status" value="1"/>
</dbReference>
<evidence type="ECO:0000256" key="6">
    <source>
        <dbReference type="SAM" id="Phobius"/>
    </source>
</evidence>
<name>A0A814AUQ8_9BILA</name>
<keyword evidence="5" id="KW-0444">Lipid biosynthesis</keyword>
<dbReference type="InterPro" id="IPR004552">
    <property type="entry name" value="AGP_acyltrans"/>
</dbReference>
<evidence type="ECO:0000259" key="7">
    <source>
        <dbReference type="SMART" id="SM00563"/>
    </source>
</evidence>
<proteinExistence type="inferred from homology"/>
<dbReference type="EC" id="2.3.1.51" evidence="5"/>
<comment type="domain">
    <text evidence="5">The HXXXXD motif is essential for acyltransferase activity and may constitute the binding site for the phosphate moiety of the glycerol-3-phosphate.</text>
</comment>
<dbReference type="Proteomes" id="UP000663854">
    <property type="component" value="Unassembled WGS sequence"/>
</dbReference>
<dbReference type="GO" id="GO:0006654">
    <property type="term" value="P:phosphatidic acid biosynthetic process"/>
    <property type="evidence" value="ECO:0007669"/>
    <property type="project" value="TreeGrafter"/>
</dbReference>
<feature type="transmembrane region" description="Helical" evidence="6">
    <location>
        <begin position="36"/>
        <end position="56"/>
    </location>
</feature>
<evidence type="ECO:0000256" key="5">
    <source>
        <dbReference type="RuleBase" id="RU361267"/>
    </source>
</evidence>
<keyword evidence="3 5" id="KW-0808">Transferase</keyword>
<dbReference type="GO" id="GO:0005783">
    <property type="term" value="C:endoplasmic reticulum"/>
    <property type="evidence" value="ECO:0007669"/>
    <property type="project" value="TreeGrafter"/>
</dbReference>
<dbReference type="GO" id="GO:0003841">
    <property type="term" value="F:1-acylglycerol-3-phosphate O-acyltransferase activity"/>
    <property type="evidence" value="ECO:0007669"/>
    <property type="project" value="UniProtKB-UniRule"/>
</dbReference>
<dbReference type="Pfam" id="PF01553">
    <property type="entry name" value="Acyltransferase"/>
    <property type="match status" value="1"/>
</dbReference>
<dbReference type="Proteomes" id="UP000663870">
    <property type="component" value="Unassembled WGS sequence"/>
</dbReference>
<evidence type="ECO:0000313" key="8">
    <source>
        <dbReference type="EMBL" id="CAF0917658.1"/>
    </source>
</evidence>
<dbReference type="EMBL" id="CAJNOH010000161">
    <property type="protein sequence ID" value="CAF0917658.1"/>
    <property type="molecule type" value="Genomic_DNA"/>
</dbReference>
<keyword evidence="5" id="KW-0443">Lipid metabolism</keyword>
<dbReference type="SUPFAM" id="SSF69593">
    <property type="entry name" value="Glycerol-3-phosphate (1)-acyltransferase"/>
    <property type="match status" value="1"/>
</dbReference>
<dbReference type="AlphaFoldDB" id="A0A814AUQ8"/>
<dbReference type="EMBL" id="CAJNOL010000411">
    <property type="protein sequence ID" value="CAF1052360.1"/>
    <property type="molecule type" value="Genomic_DNA"/>
</dbReference>
<dbReference type="PANTHER" id="PTHR10434">
    <property type="entry name" value="1-ACYL-SN-GLYCEROL-3-PHOSPHATE ACYLTRANSFERASE"/>
    <property type="match status" value="1"/>
</dbReference>
<evidence type="ECO:0000256" key="4">
    <source>
        <dbReference type="ARBA" id="ARBA00023315"/>
    </source>
</evidence>
<dbReference type="SMART" id="SM00563">
    <property type="entry name" value="PlsC"/>
    <property type="match status" value="1"/>
</dbReference>
<keyword evidence="6" id="KW-0472">Membrane</keyword>
<dbReference type="CDD" id="cd07989">
    <property type="entry name" value="LPLAT_AGPAT-like"/>
    <property type="match status" value="1"/>
</dbReference>
<feature type="domain" description="Phospholipid/glycerol acyltransferase" evidence="7">
    <location>
        <begin position="96"/>
        <end position="214"/>
    </location>
</feature>
<keyword evidence="5" id="KW-0594">Phospholipid biosynthesis</keyword>
<accession>A0A814AUQ8</accession>
<dbReference type="NCBIfam" id="TIGR00530">
    <property type="entry name" value="AGP_acyltrn"/>
    <property type="match status" value="1"/>
</dbReference>
<evidence type="ECO:0000313" key="11">
    <source>
        <dbReference type="Proteomes" id="UP000663870"/>
    </source>
</evidence>
<feature type="transmembrane region" description="Helical" evidence="6">
    <location>
        <begin position="6"/>
        <end position="24"/>
    </location>
</feature>
<keyword evidence="5" id="KW-1208">Phospholipid metabolism</keyword>
<comment type="similarity">
    <text evidence="2 5">Belongs to the 1-acyl-sn-glycerol-3-phosphate acyltransferase family.</text>
</comment>
<keyword evidence="4 5" id="KW-0012">Acyltransferase</keyword>
<reference evidence="8" key="1">
    <citation type="submission" date="2021-02" db="EMBL/GenBank/DDBJ databases">
        <authorList>
            <person name="Nowell W R."/>
        </authorList>
    </citation>
    <scope>NUCLEOTIDE SEQUENCE</scope>
</reference>